<dbReference type="EMBL" id="FR824074">
    <property type="protein sequence ID" value="CCA17025.1"/>
    <property type="molecule type" value="Genomic_DNA"/>
</dbReference>
<evidence type="ECO:0000256" key="4">
    <source>
        <dbReference type="PROSITE-ProRule" id="PRU00091"/>
    </source>
</evidence>
<evidence type="ECO:0000256" key="3">
    <source>
        <dbReference type="ARBA" id="ARBA00022833"/>
    </source>
</evidence>
<dbReference type="HOGENOM" id="CLU_016798_0_0_1"/>
<dbReference type="InterPro" id="IPR007461">
    <property type="entry name" value="Ysc84_actin-binding"/>
</dbReference>
<dbReference type="GO" id="GO:0008270">
    <property type="term" value="F:zinc ion binding"/>
    <property type="evidence" value="ECO:0007669"/>
    <property type="project" value="UniProtKB-KW"/>
</dbReference>
<evidence type="ECO:0000259" key="5">
    <source>
        <dbReference type="PROSITE" id="PS50178"/>
    </source>
</evidence>
<dbReference type="CDD" id="cd00065">
    <property type="entry name" value="FYVE_like_SF"/>
    <property type="match status" value="1"/>
</dbReference>
<protein>
    <submittedName>
        <fullName evidence="6">Uncharacterized protein AlNc14C29G2746</fullName>
    </submittedName>
</protein>
<organism evidence="6">
    <name type="scientific">Albugo laibachii Nc14</name>
    <dbReference type="NCBI Taxonomy" id="890382"/>
    <lineage>
        <taxon>Eukaryota</taxon>
        <taxon>Sar</taxon>
        <taxon>Stramenopiles</taxon>
        <taxon>Oomycota</taxon>
        <taxon>Peronosporomycetes</taxon>
        <taxon>Albuginales</taxon>
        <taxon>Albuginaceae</taxon>
        <taxon>Albugo</taxon>
    </lineage>
</organism>
<dbReference type="PROSITE" id="PS50178">
    <property type="entry name" value="ZF_FYVE"/>
    <property type="match status" value="1"/>
</dbReference>
<dbReference type="Pfam" id="PF04366">
    <property type="entry name" value="Ysc84"/>
    <property type="match status" value="1"/>
</dbReference>
<keyword evidence="2 4" id="KW-0863">Zinc-finger</keyword>
<keyword evidence="1" id="KW-0479">Metal-binding</keyword>
<reference evidence="6" key="2">
    <citation type="submission" date="2011-02" db="EMBL/GenBank/DDBJ databases">
        <authorList>
            <person name="MacLean D."/>
        </authorList>
    </citation>
    <scope>NUCLEOTIDE SEQUENCE</scope>
</reference>
<evidence type="ECO:0000256" key="1">
    <source>
        <dbReference type="ARBA" id="ARBA00022723"/>
    </source>
</evidence>
<dbReference type="InterPro" id="IPR051702">
    <property type="entry name" value="SH3_domain_YSC84-like"/>
</dbReference>
<dbReference type="InterPro" id="IPR017455">
    <property type="entry name" value="Znf_FYVE-rel"/>
</dbReference>
<name>F0W7C6_9STRA</name>
<proteinExistence type="predicted"/>
<dbReference type="SUPFAM" id="SSF57903">
    <property type="entry name" value="FYVE/PHD zinc finger"/>
    <property type="match status" value="1"/>
</dbReference>
<evidence type="ECO:0000256" key="2">
    <source>
        <dbReference type="ARBA" id="ARBA00022771"/>
    </source>
</evidence>
<dbReference type="GO" id="GO:0035091">
    <property type="term" value="F:phosphatidylinositol binding"/>
    <property type="evidence" value="ECO:0007669"/>
    <property type="project" value="TreeGrafter"/>
</dbReference>
<dbReference type="Pfam" id="PF01363">
    <property type="entry name" value="FYVE"/>
    <property type="match status" value="1"/>
</dbReference>
<feature type="domain" description="FYVE-type" evidence="5">
    <location>
        <begin position="248"/>
        <end position="317"/>
    </location>
</feature>
<reference evidence="6" key="1">
    <citation type="journal article" date="2011" name="PLoS Biol.">
        <title>Gene gain and loss during evolution of obligate parasitism in the white rust pathogen of Arabidopsis thaliana.</title>
        <authorList>
            <person name="Kemen E."/>
            <person name="Gardiner A."/>
            <person name="Schultz-Larsen T."/>
            <person name="Kemen A.C."/>
            <person name="Balmuth A.L."/>
            <person name="Robert-Seilaniantz A."/>
            <person name="Bailey K."/>
            <person name="Holub E."/>
            <person name="Studholme D.J."/>
            <person name="Maclean D."/>
            <person name="Jones J.D."/>
        </authorList>
    </citation>
    <scope>NUCLEOTIDE SEQUENCE</scope>
</reference>
<dbReference type="CDD" id="cd11526">
    <property type="entry name" value="SYLF_FYVE"/>
    <property type="match status" value="1"/>
</dbReference>
<keyword evidence="3" id="KW-0862">Zinc</keyword>
<dbReference type="PANTHER" id="PTHR15629:SF2">
    <property type="entry name" value="SH3 DOMAIN-CONTAINING YSC84-LIKE PROTEIN 1"/>
    <property type="match status" value="1"/>
</dbReference>
<dbReference type="InterPro" id="IPR000306">
    <property type="entry name" value="Znf_FYVE"/>
</dbReference>
<dbReference type="SMART" id="SM00064">
    <property type="entry name" value="FYVE"/>
    <property type="match status" value="1"/>
</dbReference>
<evidence type="ECO:0000313" key="6">
    <source>
        <dbReference type="EMBL" id="CCA17025.1"/>
    </source>
</evidence>
<dbReference type="Gene3D" id="3.30.40.10">
    <property type="entry name" value="Zinc/RING finger domain, C3HC4 (zinc finger)"/>
    <property type="match status" value="1"/>
</dbReference>
<dbReference type="InterPro" id="IPR013083">
    <property type="entry name" value="Znf_RING/FYVE/PHD"/>
</dbReference>
<gene>
    <name evidence="6" type="primary">AlNc14C29G2746</name>
    <name evidence="6" type="ORF">ALNC14_031680</name>
</gene>
<sequence length="600" mass="64931">MAKFCSNCGEQAIGGKFCSHCGTKYDEQASTTFQMATSQVQSAFPAPKHKGQKDAMASAFIKQNSNVPNGAAFPMAKAIQSSFVKASAPAQGKNHAKSCIPSAIPSAATGVEAQRCYEDCVNTIRNANGQHNNENGVRMFKKNCKNYGSGFMSVSDFHSSIVQELGPHKTIEFIPLLARLVPDQTRRRELVQFNDQMVDQGEMTQFDTFRADNMAGSASPFPVPAASERAMVVAGQSGPSKGVLKNRYADHPNCDICKVGFDVTKRRHQCRYCGKFVCNNCSPVRFLIPPGKQFENAKGYDPTIPQRTCIQCTPQLQPLQEELIRKYAISNTENLHEARGRFHAPYSSSLVKECQNAADIIGNFFRNEWGTSADRSIPIAFLEKAHGIALMTIIKAGFLVTGKIGTGLVIAKLPDGSWSAPSAIGTIGLGGGLEIGGEIVEVMIILGSESAVKVFHKPQINLGGGLDLAVGPFGRSAEAVASASKSGLNTNYSYSMSKGLYAGISLQGAVIASRTDINRKFYGQELQPQQILSGYVEQPTAAAPLYEALNKATQSITTHREQVLLRASIMGACRLCNCPSFVAHTRQVWNKECKVCKHIH</sequence>
<dbReference type="PANTHER" id="PTHR15629">
    <property type="entry name" value="SH3YL1 PROTEIN"/>
    <property type="match status" value="1"/>
</dbReference>
<dbReference type="Pfam" id="PF23202">
    <property type="entry name" value="PAH_ZNF598"/>
    <property type="match status" value="1"/>
</dbReference>
<dbReference type="AlphaFoldDB" id="F0W7C6"/>
<accession>F0W7C6</accession>
<dbReference type="InterPro" id="IPR057634">
    <property type="entry name" value="PAH_ZNF598/HEL2"/>
</dbReference>
<dbReference type="InterPro" id="IPR011011">
    <property type="entry name" value="Znf_FYVE_PHD"/>
</dbReference>